<dbReference type="HOGENOM" id="CLU_222858_0_0_1"/>
<feature type="region of interest" description="Disordered" evidence="2">
    <location>
        <begin position="962"/>
        <end position="992"/>
    </location>
</feature>
<sequence length="7100" mass="796881">MFISSSKHRPPPPTHVTVPRALRGMQNNTMLSALLSLRTSGEDSEPRQDDSYECRVVLLRRDVSIERLCRQHYFRPPVAGLEDPVRRPWPALIKNVSFVVELEDHIAAIPCYLPGNLVYANLSMGMGIVDITIDTLNGTFRKRMPTPLNRIFLLDDPGIDSFSELMLAPKTWRRDKKSVTKTLTNTEVKNLARMQLVQEQGPGYFQPGHPGGSAAHNIFEKVGEAQPILEEERPLEDASSYRDNCILQNLKLYLTHVYWAIQRQLQRSPLLKRALNQLLLTYARHLAYNERELLLEDLNKRSKGSILATSLTKSTGPTASLSLLPTKRSSSVLTSKDLIPSRSQAGVETDSFLLQNRSGLLKRSGERVGSVPKALPKLSCTRDDQGLEERDLTMTQLQSTHSTEPQKSPVRSQSQVTHSNPILRANSPALPARRSHLVQTIASNARIPLLPLSTKVDSRVIKMTQVLNAMLDDVRREEDSQKEALDDVVHDPERDFKLQLEEAYQRHISALENEFFLSVAAAQQRFHSRVFSVLENTPSVMKEHEIVVPKMGVLRPSLYTVGLSASATDVMPTSLIYEPTLPLGLFSHRIPTTSAWDCNLVLYGTEFSKRQSRLLSLRQTLAAQIRFQPCYVATAQPLIGNLVKISEALMDIFLDLSTLDQSNTRSCNLKIDNDGNIVLGSAHELIGRKDQLLEYTPVIEQTIASFIQYLDGMIAKINQHYEHIKFFESHDLFKERVDYFCNMDQLHDTRKKLSVEFAALRGSEDPCTIDNLIKTNDTIFIKALKYFLFYHTALVPYSIILATILIYYQYLHNHVVTKLEKDTQDSQEQGQEQDPEQSTKAASAATALATVKIYDATRIYFTLARMVASALNDLAERACHKVFMLALKPLKEFKYSDQGMQSISTLDDLSLIASRMYNYGFSRFDFVHNALFTQKSHLSFLYSADQQTISDMSRLDTVQTMPGAGLGAASSPEESFNPENYEDSLPQGGDAHDLKTIHRRRTDLTIETAMDVEGDEKMLSAQEALAAEHDIRTDKIAGCALACSEEDARLVSVPSVVTTVGYHYSFFDVLMTFSFNLSICVITGINWAAVERTHFDSIGFTYFANYMTRYSKQKFAISLQEQSMRFKVMAGYITAGEDKTNELQDEPLTEAEDDTMLNSIDARLELKEGYDVLLSLQKENKLIEIYDHTIADMYLDLPLVLMGNSAVVANRQDASNTNIGNVKRGPSASPASPMNFQPNDISNNSDAMTCGASLASDTYADILTQQRQRVLSRHYSKREESTSFSTDLLNTYTALLTHRKLSLLAIKERGVVTRLELSDRANEFSCLLDLTQDLFSDDFSPMSLMTSYREWFSTDKQIETLLSFDYERCLKIKEIKGLLLFGNHEQEFPLLDFSTPRSIIDKIENLRSIIVVFPDQFYASMITVSVRRMKENLLEALDYLEKHMINKLTEAIECFTKYILAELKFVSSLILSATTTPEKFQLVRDLHNKLSSDSACYIFSSLYDKFVLHYGTNYITLFPATYKKHLPALLEEPSRQFMKLAMLAKKHSQSISSRINAYADYVSAVDNWIAQIAFSIADGLKVIFTIDYPSFREARNAPLTFAEKYPILCKNFELKLLTLDDYHCASNHLQLDPFSSEPDSSVPEAHSAKDPSSSLNYAKASSFRTNHQFKKATASTVPSGEAHNPEGPEVLDESQSRDEESRMEHHAEATRFLLAPKESVASISLENTQVFERDFLQSLAVSCRFELHTKRISYSSLLKGFREIDGSETANNQRIICLRNNVPDSLSSKVPGHKYIFSTAKLYKRPVRKSTAPYQRNAERYDMRRILSEYKFILMELCCLIRLLDRWRVYLLAADCSTRLLEMPVYPSPFAMLKILAPIADISITLFDIDSCHNHYSERTLRSYPHIELLMAIDRVAYGIRQARKFAQEKFIDVHTNKIDILHLINKVIGPRYKDKIQLTDSSGSDMPFMARIRDMPDVAFSVSFEPWTEYLDNAENVLLLFVPPVTLLHQVSSDSLRPIHLQRITSFTGVFVEKTFSVKPQLLLDAFEKNNELLDFVLVLVQNASIDKQALRELKQIERALYSIRIDKTYALSVGTSSFATNDRSMGWKNAIDFAIITPANAEEICREALVTISLVLNNLGYVGTRYIDYTQSFDINLAYVASKSTILTARYLSEAFDAHRQYLQQWRYTQNVEEYARDLEALAQLMLFLITIFKRMPFVLQDLLTYQANANLINFTGPQETLFTNYHKKIIKDVAAPGDASPSPNQLAKRFGGAELTEAERAKLATRLKTEQGRKAFTVNILSKQDITTLQAACAAWRDVITKYCSVEEIMKKKSLGARILRNISTARSMSTSVPFLCIVINMNVLKTLSKHMLEVDAIHKRIHFYQDFAILQSFQDLATKSSTTTTFSPYYSVKTSDPETLSIGPRKFIPWSNGKNFPSALFCSSVCQVFCGCFPLKKSLFKLVTSLSYEVFHGMDEYLIDSSSIRGSIINGIRSGDESLMFTTPVEAPNVIYLVPDAVAAETRASFVDAVKKAWDEFAVAYMKFTGKGLHGEAPPEGFFTYLHLEQMAQSVSQSASSVTKSAPINEELERNKQKLASSPMIRDPDGFSNYLKTNLFRAVIIAISTWLLEKTRSLLFRFALVKNPTYNDLAELLDFFQNLILAVKINSMQKNPIYVKVFIQHMADWCEYLQDLKKILRGDDLNRILSMNNSITFTVYNPTTHDLYVTSSLSEFLITYGPHWIGAPTPLDIISAIPLQYRYAATSIVNGFSMGLPVFLLTAATRSIYTQEPTKLVLHTCHLLGRRLVCVCVAEFTFVKCLQRITACLCAGYVVLVFGLQYLPTPQILELVELSHSLRRKAGPLETLCVTHEISAAEKKKAIKSKLFFGSPELNYIQSRVTVKIADFSDFSDHGLLIFHLPELAPIITADKFFFAQKEEHEANPESQTSTTDPGPQSGGEELSKVQDNYAAVYHLTEHGKSCINAFKHSELVYLEFDQPESSFKKVSPEYYHTFCELNNFLASMGPLSCRLLASDVQMIYSRAKDKSDTSCVAAVTLDYILRQTGSFLSLKATRHELRSLTTVYSQFVCAAFGLDKMNSMHIGRLARNFLGTVESARVHLGLKYAETGDTYEMDKAKNAPIKQVSFLKYYTDSLSRYLSQQFQWYINMFSQAHQLSLQTVYDVLFCNDLLRSYKPVLVVVPQISYLKTFASILAAVRGWRMHYCFNATSVYSAHKAIQAIDLSDSIANDKPVQEHLIVIAPSNVSAFLQMFEIIISVSLGFPVLTDDKNLSQIQIDVTHGPHYLIVFSPSFLPDIIGYPLIKSICHRLILLPSIEGADGSKKICQGSLHIEEAQLLSLVHRNHMLWKRDLDAALEGMEHVNQYGDDPASPLSCALESVVTNYRSILLHSSLKDRLLITAEKRISALPTFVKGVISFYYDVITKIFGYGRSIEEVYLLRSIIYFNLCRNGVVTPRKRRLQNDFLKEICTVSDKFDQNTASACVQRISEVAMGQRGRDINAMTRILGAQYLTTTQMHEKSQKAGKHKSENTYVGHLSSDANVLQVKRKQLFVLGNLMQSRVRVSDDLYPFSEVAGFSKNTLMSLEAQMKKLTAEAGNSANVSEIINHTVLLNAENDIIPFGIGFQGSLSFGFTEKYLNEAFFHPKKHMTAFINICTPFFCAIWNACSLFYLTFTASSNWERLLAQGPKTAHDLLLKRYTKVIAELSELQKVSHGTFCSMIAAIVLILSEADQSLPSLKRECLASYTVSQKLSLAKLNHGLTNEQLMTGIRNTMQEVTHIVPKYMSGDTFSYLDYKFGINKEKKSKHYNHFHARVEFRTYKVGEGLLNNVILDADKVSLEKNILYIAEKTLCLRRKQAYEARLNKDTEEQANEAKGESGDDDDDLARGMAAKRQQKREKSDINEIILDKDRGERPSLHSLLDSPIYFDSHRAAILVVLGCAMLSPISLALVGERGSGKTTILDAAKILVRDMVDTNMILLSDLHSDSSTFSVLTGIAQKFTLRRAAQSSANRHSSTTAAIHDEDSNMILDYYSSLSFPSFHLHCSDCRSAEISEHIALLLRDHVILMDVAEKDVVLRKSYSQMPSSVILPNSIYPETLQSFKTGCASLSDCSFIIECDRFNTEIAQNAALTIKMPPLTEPFLRSLFLKVYPHHTESWIFQFINGYFLIKGSLPVGLINSFTVFDRLKNYNSFLMKDPADISDDMLATIEAYQTMGKHPGRLPPDSITSIIKANRDRELSNANIHSLFGALRNLSETNLVVLQGIIERFASLSILGYLDDEADNSGEDQLTALHKQQLAQKSQASSTTPWSDARLLVKGNFILVTAWERYVLNQSINYMTARREQGGTQTGTGMQQTATNKTLDTANIQITTKSTKSDIADAQASTFRLGNQYMINTLISHHVTEVDLRDSPVNLFKTLVDRSSFLSLNYRSTNPFWFVHLMSMVKLYGQDLDPFITCRALEAFLVIATRRELNLAKLNCLLTYGISIRSGGSMSSLYGEDPIFPTRLQILKHASIYAARILAYTKVATTGVPKDSSATDILTDPQQIAASLYSSDMSQEDREVITEVVDSLENEVKVAEDIARQEHEDGDEQTQFDGFPLLTMLSMKPNKAIIRIDNAPSNSYNQLVRLFAALGNYTILSSDRFKQTLTEMNRAAADEDPDDAQSEISKGSSRSKLSSMSAATSAVGLSETGKKSSQQRILIDVTTILSHLDGQTVLRTKRPPRGDRKEPKENLDLIDNLKKMIAELQSTSLYNSDTLDFLALIMILRVSFAMALGIKPEILLTAKSSANTVSPSLLNLGFSVNSALTTSLPSRVIGTGRGISQLPFAVMSWSEYLIKIEQYSKLLLEDHVNLDEVDVAPQGHDANKQVTRDTIMSKCLLHSPMNVLIMTPMSTLMRTSPTGVTAYSLLCRSLEPLNILQSIFDEEEIQCLCNLATFGLGLDIVADSRVLVSILSLTLSVVIIDDFPLNCADKIFSKDIMVVSSSECMRAKVLGSVKSPILELVTNLVDLHKEMRLSRATKKLEDAAQAQAKMAEKTDSKLTLVRPQVPDAPVQMKNFLEIMLQKRLHECNVNIVAMDKLDLFSLFQLSDCKLPTEVVLPTKVSVDWPLFHHTFMVASVGVYRFCSTNSINACPSMSVFTHLASQICNTILLKVADFMSILNTLFIALRLYEALASPSKTKPKTIDVTELSPDSVAKTIDQAVKAQVSQDDKNSDSASKRQRDLLTAIAEAVVMRDLIHTCIDALKTDFRIMAAAARSAALDSVAIAASLLFSIPGLVTEGTARDALLGGVFGDIPMKLLKLLDQSSTTANISCFNVMIVALYSSLGFSVDFPDPEAKKVDFNENSPTMICNATLQYGQFAFMGHLVELLGADWPILMLLKGFRIPWSMGDPAMLGLYSVAIRYITGSTVFCVDETLGVAAACFLEACKKQEAQGTLYYEQVASVIVHGMNPTNPRLNDVTNLLADLQKRVLVIDMRIPPREFSATLARGLSTGEYTFLFINMESRNTDTSNYTTLRKFMVLRSRKTIGKRQTIAIGSVTAITAQALHKYTIIFALSQGMSLGDVLINAGLFTQHFINTIAVCTHYSSPNRVALADTEMMLLQSQKHIMSQIFLESIFGESEGIRSRNERYRLNNVRFSRMINLASDQVKSYLMVHVLSLSTDKVSQMGTSFIRSADPTVAKREMEQAAMNQMVTQLTGSSDSIQHVCFAASFVLHASSSRKTEVSQLLSALKGLILLQQERCSMLSKDKEKEYKLVDTPVNIRCAIFDIVNTYGQALCDDIALAVNAIIYYLRKISAYHLPALIGYSRDFFIIFKITLVKAVSSFQGHLKEKYAKDPRFQHDFSEEYMLQNGLVSMQDENILAFCIRYDPGTLKNFLMSVMIPTLEARLINVFPPELSAGIWHLIHILFSTAIGDLSGISKERPYSINPLMENVTAPALSLFAVLRSSIKDITRLLTTQQIMGAFYMKSKFALTKIDADNADADVLNNIKHLIPEVTSMSPKVVMSWIFFCLLGRYNPVIANSLTWFLKHHAAFVCFSRCEQPFASVLAFYARANMAAGQHSTELTIKGAKDTEKKTALQQWYSSLMQDAMASNYQVFKLPPMLAKQDSQSFFAIFSLSNALKPELIIDTFEAMAVMLEKRCGPSAWQLSATMSVNAPKGLTGHFRSDMKISSAAERGELVQTYLQAMGLSFRNLLTFVGLPTKTSVGKDIEMPPDLASDCVMQLYDAYTFSFRVLERYNAKVQEIDADPQILKDKKMQHIMAMGPSPIQVTLIFFDKIISIDHVFTFIHLLPSNPYRTVRANFAKHLSFQDIIESITVAVADPALGGAALLQDVINILRQKLSIRKYDITYPIFIFVPSSSLFPSALNANHSSSPALTHLDSEHFTSLLYEISILTVPNYIYIQHPGTLSKAFVHYLNLCMVGITLLIMICFKVIDLEAVPNFQPPITMRGIVLLALKHSFLSYQSTIFMDDTRLFYKLKKVLLRAVTKQVQKYDKTSFKSCAFVNLTLLRDNSAILMNRVDSKQYKRVAKVIYSLNFGQLEALSKIIPTRLVVSEQQVHDEVVMRLLKETMRAKAQKAAKKKLRLAGSSDSEEDELSSSTSITESTLSLESSKASTQLTGMDGDGREGDFVGFDDGESIAGSDNLSSRGSSITTRSRGTSILRNNQGVQSAARCEEDDIYENLLVTIQIAAGDLTDERPIDTKKIEGTVRKLVEIEHRSLNTVTIPNLAAERASGTTRAGKFTEWLDILPFYNDISDLLDLVQQLRLYAYSTEETSDLQISRQKRYLVSAAQHSLPQEFYYRHLFSSNTTLNTLSTVVNPNFPSTMKIVNAARKTDLSKMTSALRTYVMAHEDFKRIPFGSPSRNLSSMYILKHIIPNVGLPDMFTVDGNVGFGSFPTHWIINVSTYGPILGDILNFVRMHSAVLTSTPINRQRIVVSIKKPSYMPQIREDGTIDTETKGTDRQNQCPFYVVLRNLELFRISYDAVLETVCADTVERAHGYNNCLELYAYCVVTNNTTTRQTSIAGSHRHTYLRVPANMVPVPIKIGGRIQPVVYLPNKTSISSEEWLEHNPFFGVRFI</sequence>
<name>A8BPH9_GIAIC</name>
<keyword evidence="3" id="KW-0812">Transmembrane</keyword>
<feature type="region of interest" description="Disordered" evidence="2">
    <location>
        <begin position="1634"/>
        <end position="1655"/>
    </location>
</feature>
<feature type="region of interest" description="Disordered" evidence="2">
    <location>
        <begin position="6602"/>
        <end position="6655"/>
    </location>
</feature>
<organism evidence="4 5">
    <name type="scientific">Giardia intestinalis (strain ATCC 50803 / WB clone C6)</name>
    <name type="common">Giardia lamblia</name>
    <dbReference type="NCBI Taxonomy" id="184922"/>
    <lineage>
        <taxon>Eukaryota</taxon>
        <taxon>Metamonada</taxon>
        <taxon>Diplomonadida</taxon>
        <taxon>Hexamitidae</taxon>
        <taxon>Giardiinae</taxon>
        <taxon>Giardia</taxon>
    </lineage>
</organism>
<protein>
    <submittedName>
        <fullName evidence="4">Uncharacterized protein</fullName>
    </submittedName>
</protein>
<dbReference type="VEuPathDB" id="GiardiaDB:GL50803_37350"/>
<keyword evidence="1" id="KW-0175">Coiled coil</keyword>
<feature type="region of interest" description="Disordered" evidence="2">
    <location>
        <begin position="396"/>
        <end position="421"/>
    </location>
</feature>
<evidence type="ECO:0000256" key="2">
    <source>
        <dbReference type="SAM" id="MobiDB-lite"/>
    </source>
</evidence>
<feature type="compositionally biased region" description="Polar residues" evidence="2">
    <location>
        <begin position="396"/>
        <end position="420"/>
    </location>
</feature>
<dbReference type="OMA" id="RDINAMT"/>
<feature type="compositionally biased region" description="Basic and acidic residues" evidence="2">
    <location>
        <begin position="1694"/>
        <end position="1707"/>
    </location>
</feature>
<feature type="coiled-coil region" evidence="1">
    <location>
        <begin position="4579"/>
        <end position="4606"/>
    </location>
</feature>
<feature type="compositionally biased region" description="Polar residues" evidence="2">
    <location>
        <begin position="2945"/>
        <end position="2955"/>
    </location>
</feature>
<feature type="region of interest" description="Disordered" evidence="2">
    <location>
        <begin position="1671"/>
        <end position="1707"/>
    </location>
</feature>
<evidence type="ECO:0000256" key="1">
    <source>
        <dbReference type="SAM" id="Coils"/>
    </source>
</evidence>
<feature type="transmembrane region" description="Helical" evidence="3">
    <location>
        <begin position="787"/>
        <end position="808"/>
    </location>
</feature>
<feature type="region of interest" description="Disordered" evidence="2">
    <location>
        <begin position="2941"/>
        <end position="2962"/>
    </location>
</feature>
<feature type="compositionally biased region" description="Low complexity" evidence="2">
    <location>
        <begin position="6618"/>
        <end position="6633"/>
    </location>
</feature>
<dbReference type="KEGG" id="gla:GL50803_0037350"/>
<keyword evidence="3" id="KW-1133">Transmembrane helix</keyword>
<feature type="region of interest" description="Disordered" evidence="2">
    <location>
        <begin position="1217"/>
        <end position="1242"/>
    </location>
</feature>
<evidence type="ECO:0000256" key="3">
    <source>
        <dbReference type="SAM" id="Phobius"/>
    </source>
</evidence>
<feature type="region of interest" description="Disordered" evidence="2">
    <location>
        <begin position="4672"/>
        <end position="4696"/>
    </location>
</feature>
<proteinExistence type="predicted"/>
<accession>A8BPH9</accession>
<keyword evidence="5" id="KW-1185">Reference proteome</keyword>
<dbReference type="RefSeq" id="XP_001705756.1">
    <property type="nucleotide sequence ID" value="XM_001705704.1"/>
</dbReference>
<dbReference type="Proteomes" id="UP000001548">
    <property type="component" value="Unassembled WGS sequence"/>
</dbReference>
<feature type="region of interest" description="Disordered" evidence="2">
    <location>
        <begin position="3882"/>
        <end position="3923"/>
    </location>
</feature>
<keyword evidence="3" id="KW-0472">Membrane</keyword>
<feature type="compositionally biased region" description="Polar residues" evidence="2">
    <location>
        <begin position="1229"/>
        <end position="1242"/>
    </location>
</feature>
<dbReference type="EMBL" id="AACB03000003">
    <property type="protein sequence ID" value="KAE8303288.1"/>
    <property type="molecule type" value="Genomic_DNA"/>
</dbReference>
<feature type="compositionally biased region" description="Basic and acidic residues" evidence="2">
    <location>
        <begin position="3882"/>
        <end position="3896"/>
    </location>
</feature>
<dbReference type="GeneID" id="5698641"/>
<gene>
    <name evidence="4" type="ORF">GL50803_0037350</name>
</gene>
<feature type="compositionally biased region" description="Low complexity" evidence="2">
    <location>
        <begin position="4683"/>
        <end position="4696"/>
    </location>
</feature>
<evidence type="ECO:0000313" key="5">
    <source>
        <dbReference type="Proteomes" id="UP000001548"/>
    </source>
</evidence>
<comment type="caution">
    <text evidence="4">The sequence shown here is derived from an EMBL/GenBank/DDBJ whole genome shotgun (WGS) entry which is preliminary data.</text>
</comment>
<reference evidence="4 5" key="1">
    <citation type="journal article" date="2007" name="Science">
        <title>Genomic minimalism in the early diverging intestinal parasite Giardia lamblia.</title>
        <authorList>
            <person name="Morrison H.G."/>
            <person name="McArthur A.G."/>
            <person name="Gillin F.D."/>
            <person name="Aley S.B."/>
            <person name="Adam R.D."/>
            <person name="Olsen G.J."/>
            <person name="Best A.A."/>
            <person name="Cande W.Z."/>
            <person name="Chen F."/>
            <person name="Cipriano M.J."/>
            <person name="Davids B.J."/>
            <person name="Dawson S.C."/>
            <person name="Elmendorf H.G."/>
            <person name="Hehl A.B."/>
            <person name="Holder M.E."/>
            <person name="Huse S.M."/>
            <person name="Kim U.U."/>
            <person name="Lasek-Nesselquist E."/>
            <person name="Manning G."/>
            <person name="Nigam A."/>
            <person name="Nixon J.E."/>
            <person name="Palm D."/>
            <person name="Passamaneck N.E."/>
            <person name="Prabhu A."/>
            <person name="Reich C.I."/>
            <person name="Reiner D.S."/>
            <person name="Samuelson J."/>
            <person name="Svard S.G."/>
            <person name="Sogin M.L."/>
        </authorList>
    </citation>
    <scope>NUCLEOTIDE SEQUENCE [LARGE SCALE GENOMIC DNA]</scope>
    <source>
        <strain evidence="4 5">WB C6</strain>
    </source>
</reference>
<evidence type="ECO:0000313" key="4">
    <source>
        <dbReference type="EMBL" id="KAE8303288.1"/>
    </source>
</evidence>